<protein>
    <submittedName>
        <fullName evidence="2">Uncharacterized protein</fullName>
    </submittedName>
</protein>
<proteinExistence type="predicted"/>
<reference evidence="2 3" key="1">
    <citation type="submission" date="2024-03" db="EMBL/GenBank/DDBJ databases">
        <authorList>
            <person name="Gkanogiannis A."/>
            <person name="Becerra Lopez-Lavalle L."/>
        </authorList>
    </citation>
    <scope>NUCLEOTIDE SEQUENCE [LARGE SCALE GENOMIC DNA]</scope>
</reference>
<gene>
    <name evidence="2" type="ORF">CITCOLO1_LOCUS20151</name>
</gene>
<evidence type="ECO:0000313" key="3">
    <source>
        <dbReference type="Proteomes" id="UP001642487"/>
    </source>
</evidence>
<name>A0ABP0Z6L8_9ROSI</name>
<accession>A0ABP0Z6L8</accession>
<organism evidence="2 3">
    <name type="scientific">Citrullus colocynthis</name>
    <name type="common">colocynth</name>
    <dbReference type="NCBI Taxonomy" id="252529"/>
    <lineage>
        <taxon>Eukaryota</taxon>
        <taxon>Viridiplantae</taxon>
        <taxon>Streptophyta</taxon>
        <taxon>Embryophyta</taxon>
        <taxon>Tracheophyta</taxon>
        <taxon>Spermatophyta</taxon>
        <taxon>Magnoliopsida</taxon>
        <taxon>eudicotyledons</taxon>
        <taxon>Gunneridae</taxon>
        <taxon>Pentapetalae</taxon>
        <taxon>rosids</taxon>
        <taxon>fabids</taxon>
        <taxon>Cucurbitales</taxon>
        <taxon>Cucurbitaceae</taxon>
        <taxon>Benincaseae</taxon>
        <taxon>Citrullus</taxon>
    </lineage>
</organism>
<evidence type="ECO:0000313" key="2">
    <source>
        <dbReference type="EMBL" id="CAK9327762.1"/>
    </source>
</evidence>
<feature type="compositionally biased region" description="Polar residues" evidence="1">
    <location>
        <begin position="44"/>
        <end position="71"/>
    </location>
</feature>
<evidence type="ECO:0000256" key="1">
    <source>
        <dbReference type="SAM" id="MobiDB-lite"/>
    </source>
</evidence>
<sequence length="71" mass="7905">PNQIRRAPYQDPVTIDAENSGVRRLRARWWLEDMMDEGRGMGRQQPTSQTGGDKAWSTANGGTNSSAASRR</sequence>
<dbReference type="EMBL" id="OZ021742">
    <property type="protein sequence ID" value="CAK9327762.1"/>
    <property type="molecule type" value="Genomic_DNA"/>
</dbReference>
<keyword evidence="3" id="KW-1185">Reference proteome</keyword>
<feature type="region of interest" description="Disordered" evidence="1">
    <location>
        <begin position="37"/>
        <end position="71"/>
    </location>
</feature>
<dbReference type="Proteomes" id="UP001642487">
    <property type="component" value="Chromosome 8"/>
</dbReference>
<feature type="non-terminal residue" evidence="2">
    <location>
        <position position="1"/>
    </location>
</feature>